<evidence type="ECO:0000259" key="5">
    <source>
        <dbReference type="PROSITE" id="PS50977"/>
    </source>
</evidence>
<proteinExistence type="predicted"/>
<dbReference type="EMBL" id="JACKVC010000006">
    <property type="protein sequence ID" value="MCV7386456.1"/>
    <property type="molecule type" value="Genomic_DNA"/>
</dbReference>
<evidence type="ECO:0000256" key="4">
    <source>
        <dbReference type="PROSITE-ProRule" id="PRU00335"/>
    </source>
</evidence>
<dbReference type="PRINTS" id="PR00455">
    <property type="entry name" value="HTHTETR"/>
</dbReference>
<dbReference type="Pfam" id="PF17932">
    <property type="entry name" value="TetR_C_24"/>
    <property type="match status" value="1"/>
</dbReference>
<keyword evidence="3" id="KW-0804">Transcription</keyword>
<dbReference type="PROSITE" id="PS50977">
    <property type="entry name" value="HTH_TETR_2"/>
    <property type="match status" value="1"/>
</dbReference>
<dbReference type="InterPro" id="IPR009057">
    <property type="entry name" value="Homeodomain-like_sf"/>
</dbReference>
<gene>
    <name evidence="6" type="ORF">H5P34_00145</name>
</gene>
<keyword evidence="1" id="KW-0805">Transcription regulation</keyword>
<reference evidence="6" key="1">
    <citation type="submission" date="2020-07" db="EMBL/GenBank/DDBJ databases">
        <authorList>
            <person name="Pettersson B.M.F."/>
            <person name="Behra P.R.K."/>
            <person name="Ramesh M."/>
            <person name="Das S."/>
            <person name="Dasgupta S."/>
            <person name="Kirsebom L.A."/>
        </authorList>
    </citation>
    <scope>NUCLEOTIDE SEQUENCE</scope>
    <source>
        <strain evidence="6">DSM 44242</strain>
    </source>
</reference>
<evidence type="ECO:0000256" key="1">
    <source>
        <dbReference type="ARBA" id="ARBA00023015"/>
    </source>
</evidence>
<organism evidence="6 7">
    <name type="scientific">Mycolicibacterium porcinum</name>
    <dbReference type="NCBI Taxonomy" id="39693"/>
    <lineage>
        <taxon>Bacteria</taxon>
        <taxon>Bacillati</taxon>
        <taxon>Actinomycetota</taxon>
        <taxon>Actinomycetes</taxon>
        <taxon>Mycobacteriales</taxon>
        <taxon>Mycobacteriaceae</taxon>
        <taxon>Mycolicibacterium</taxon>
    </lineage>
</organism>
<dbReference type="InterPro" id="IPR036271">
    <property type="entry name" value="Tet_transcr_reg_TetR-rel_C_sf"/>
</dbReference>
<dbReference type="Gene3D" id="1.10.10.60">
    <property type="entry name" value="Homeodomain-like"/>
    <property type="match status" value="1"/>
</dbReference>
<dbReference type="GO" id="GO:0003700">
    <property type="term" value="F:DNA-binding transcription factor activity"/>
    <property type="evidence" value="ECO:0007669"/>
    <property type="project" value="TreeGrafter"/>
</dbReference>
<sequence length="227" mass="25424">MARKPGVTAAGVQRRAQILQKAEELIARGGFHEMTMDSIAEALDVSKSGLYHYFRQKDDLLFAIRTETLAGLIAKQRERMQSGRPYVDLVQEMVQEGLRLVSDSPAKYRAIFELKMKSSTEREAQIRELEREYFHMMVATVQGAIDEGSLRPVDPRLVTQAILSMANHAQYWFQPSGRLSHRAVADAFWDMLFTGISVDGHRGSVDSAKIPRAAKVEFSLASEPAAP</sequence>
<keyword evidence="2 4" id="KW-0238">DNA-binding</keyword>
<protein>
    <submittedName>
        <fullName evidence="6">TetR/AcrR family transcriptional regulator</fullName>
    </submittedName>
</protein>
<evidence type="ECO:0000313" key="6">
    <source>
        <dbReference type="EMBL" id="MCV7386456.1"/>
    </source>
</evidence>
<dbReference type="RefSeq" id="WP_081814170.1">
    <property type="nucleotide sequence ID" value="NZ_JACKVC010000006.1"/>
</dbReference>
<dbReference type="InterPro" id="IPR001647">
    <property type="entry name" value="HTH_TetR"/>
</dbReference>
<evidence type="ECO:0000256" key="3">
    <source>
        <dbReference type="ARBA" id="ARBA00023163"/>
    </source>
</evidence>
<dbReference type="AlphaFoldDB" id="A0AAW5SVK5"/>
<dbReference type="PANTHER" id="PTHR30055:SF234">
    <property type="entry name" value="HTH-TYPE TRANSCRIPTIONAL REGULATOR BETI"/>
    <property type="match status" value="1"/>
</dbReference>
<dbReference type="GO" id="GO:0000976">
    <property type="term" value="F:transcription cis-regulatory region binding"/>
    <property type="evidence" value="ECO:0007669"/>
    <property type="project" value="TreeGrafter"/>
</dbReference>
<feature type="DNA-binding region" description="H-T-H motif" evidence="4">
    <location>
        <begin position="35"/>
        <end position="54"/>
    </location>
</feature>
<dbReference type="Pfam" id="PF00440">
    <property type="entry name" value="TetR_N"/>
    <property type="match status" value="1"/>
</dbReference>
<dbReference type="PANTHER" id="PTHR30055">
    <property type="entry name" value="HTH-TYPE TRANSCRIPTIONAL REGULATOR RUTR"/>
    <property type="match status" value="1"/>
</dbReference>
<dbReference type="Proteomes" id="UP001141659">
    <property type="component" value="Unassembled WGS sequence"/>
</dbReference>
<dbReference type="SUPFAM" id="SSF46689">
    <property type="entry name" value="Homeodomain-like"/>
    <property type="match status" value="1"/>
</dbReference>
<evidence type="ECO:0000313" key="7">
    <source>
        <dbReference type="Proteomes" id="UP001141659"/>
    </source>
</evidence>
<evidence type="ECO:0000256" key="2">
    <source>
        <dbReference type="ARBA" id="ARBA00023125"/>
    </source>
</evidence>
<name>A0AAW5SVK5_9MYCO</name>
<dbReference type="SUPFAM" id="SSF48498">
    <property type="entry name" value="Tetracyclin repressor-like, C-terminal domain"/>
    <property type="match status" value="1"/>
</dbReference>
<dbReference type="InterPro" id="IPR041490">
    <property type="entry name" value="KstR2_TetR_C"/>
</dbReference>
<reference evidence="6" key="2">
    <citation type="journal article" date="2022" name="BMC Genomics">
        <title>Comparative genome analysis of mycobacteria focusing on tRNA and non-coding RNA.</title>
        <authorList>
            <person name="Behra P.R.K."/>
            <person name="Pettersson B.M.F."/>
            <person name="Ramesh M."/>
            <person name="Das S."/>
            <person name="Dasgupta S."/>
            <person name="Kirsebom L.A."/>
        </authorList>
    </citation>
    <scope>NUCLEOTIDE SEQUENCE</scope>
    <source>
        <strain evidence="6">DSM 44242</strain>
    </source>
</reference>
<dbReference type="Gene3D" id="1.10.357.10">
    <property type="entry name" value="Tetracycline Repressor, domain 2"/>
    <property type="match status" value="1"/>
</dbReference>
<dbReference type="InterPro" id="IPR050109">
    <property type="entry name" value="HTH-type_TetR-like_transc_reg"/>
</dbReference>
<feature type="domain" description="HTH tetR-type" evidence="5">
    <location>
        <begin position="12"/>
        <end position="72"/>
    </location>
</feature>
<comment type="caution">
    <text evidence="6">The sequence shown here is derived from an EMBL/GenBank/DDBJ whole genome shotgun (WGS) entry which is preliminary data.</text>
</comment>
<accession>A0AAW5SVK5</accession>